<dbReference type="Proteomes" id="UP000190750">
    <property type="component" value="Unassembled WGS sequence"/>
</dbReference>
<keyword evidence="4" id="KW-1185">Reference proteome</keyword>
<dbReference type="OrthoDB" id="6183775at2"/>
<feature type="transmembrane region" description="Helical" evidence="1">
    <location>
        <begin position="144"/>
        <end position="164"/>
    </location>
</feature>
<gene>
    <name evidence="3" type="ORF">RF819_11200</name>
</gene>
<dbReference type="RefSeq" id="WP_158081267.1">
    <property type="nucleotide sequence ID" value="NZ_MTJN01000002.1"/>
</dbReference>
<evidence type="ECO:0000313" key="4">
    <source>
        <dbReference type="Proteomes" id="UP000190750"/>
    </source>
</evidence>
<keyword evidence="1" id="KW-1133">Transmembrane helix</keyword>
<protein>
    <recommendedName>
        <fullName evidence="2">DUF1468 domain-containing protein</fullName>
    </recommendedName>
</protein>
<dbReference type="STRING" id="28066.RF819_11200"/>
<keyword evidence="1" id="KW-0472">Membrane</keyword>
<feature type="transmembrane region" description="Helical" evidence="1">
    <location>
        <begin position="21"/>
        <end position="38"/>
    </location>
</feature>
<dbReference type="Pfam" id="PF07331">
    <property type="entry name" value="TctB"/>
    <property type="match status" value="1"/>
</dbReference>
<dbReference type="AlphaFoldDB" id="A0A1T1AT82"/>
<evidence type="ECO:0000256" key="1">
    <source>
        <dbReference type="SAM" id="Phobius"/>
    </source>
</evidence>
<sequence length="173" mass="18579">MNSSETSAGTSLKPFGWNMEIVIGVLVSLLAIASLFFSYKFPSTGLATDIGAARFPQIYAAALLVLCALLISRHLIKSKQPPAQEAEMPAVQEEVRSYGRAFVGITSSILALAAMPYLGYGVVTVCYLSFLMGLMGMRHKLWNPLLAVLITATLYATFSVGLNVPLPLGSLFE</sequence>
<organism evidence="3 4">
    <name type="scientific">Rhodoferax fermentans</name>
    <dbReference type="NCBI Taxonomy" id="28066"/>
    <lineage>
        <taxon>Bacteria</taxon>
        <taxon>Pseudomonadati</taxon>
        <taxon>Pseudomonadota</taxon>
        <taxon>Betaproteobacteria</taxon>
        <taxon>Burkholderiales</taxon>
        <taxon>Comamonadaceae</taxon>
        <taxon>Rhodoferax</taxon>
    </lineage>
</organism>
<feature type="transmembrane region" description="Helical" evidence="1">
    <location>
        <begin position="58"/>
        <end position="76"/>
    </location>
</feature>
<reference evidence="3 4" key="1">
    <citation type="submission" date="2017-01" db="EMBL/GenBank/DDBJ databases">
        <title>Genome sequencing of Rhodoferax fermentans JCM 7819.</title>
        <authorList>
            <person name="Kim Y.J."/>
            <person name="Farh M.E.-A."/>
            <person name="Yang D.-C."/>
        </authorList>
    </citation>
    <scope>NUCLEOTIDE SEQUENCE [LARGE SCALE GENOMIC DNA]</scope>
    <source>
        <strain evidence="3 4">JCM 7819</strain>
    </source>
</reference>
<proteinExistence type="predicted"/>
<comment type="caution">
    <text evidence="3">The sequence shown here is derived from an EMBL/GenBank/DDBJ whole genome shotgun (WGS) entry which is preliminary data.</text>
</comment>
<evidence type="ECO:0000313" key="3">
    <source>
        <dbReference type="EMBL" id="OOV07223.1"/>
    </source>
</evidence>
<accession>A0A1T1AT82</accession>
<keyword evidence="1" id="KW-0812">Transmembrane</keyword>
<feature type="domain" description="DUF1468" evidence="2">
    <location>
        <begin position="22"/>
        <end position="167"/>
    </location>
</feature>
<dbReference type="EMBL" id="MTJN01000002">
    <property type="protein sequence ID" value="OOV07223.1"/>
    <property type="molecule type" value="Genomic_DNA"/>
</dbReference>
<evidence type="ECO:0000259" key="2">
    <source>
        <dbReference type="Pfam" id="PF07331"/>
    </source>
</evidence>
<dbReference type="InterPro" id="IPR009936">
    <property type="entry name" value="DUF1468"/>
</dbReference>
<name>A0A1T1AT82_RHOFE</name>
<feature type="transmembrane region" description="Helical" evidence="1">
    <location>
        <begin position="120"/>
        <end position="137"/>
    </location>
</feature>